<dbReference type="GO" id="GO:0008270">
    <property type="term" value="F:zinc ion binding"/>
    <property type="evidence" value="ECO:0007669"/>
    <property type="project" value="InterPro"/>
</dbReference>
<dbReference type="PANTHER" id="PTHR43311:SF2">
    <property type="entry name" value="GLUTAMATE--TRNA LIGASE, MITOCHONDRIAL-RELATED"/>
    <property type="match status" value="1"/>
</dbReference>
<keyword evidence="4 9" id="KW-0547">Nucleotide-binding</keyword>
<evidence type="ECO:0000259" key="11">
    <source>
        <dbReference type="Pfam" id="PF00749"/>
    </source>
</evidence>
<feature type="region of interest" description="Disordered" evidence="10">
    <location>
        <begin position="288"/>
        <end position="316"/>
    </location>
</feature>
<dbReference type="GO" id="GO:0005739">
    <property type="term" value="C:mitochondrion"/>
    <property type="evidence" value="ECO:0007669"/>
    <property type="project" value="TreeGrafter"/>
</dbReference>
<dbReference type="InterPro" id="IPR001412">
    <property type="entry name" value="aa-tRNA-synth_I_CS"/>
</dbReference>
<dbReference type="Pfam" id="PF19269">
    <property type="entry name" value="Anticodon_2"/>
    <property type="match status" value="1"/>
</dbReference>
<dbReference type="PRINTS" id="PR00987">
    <property type="entry name" value="TRNASYNTHGLU"/>
</dbReference>
<dbReference type="InterPro" id="IPR020058">
    <property type="entry name" value="Glu/Gln-tRNA-synth_Ib_cat-dom"/>
</dbReference>
<keyword evidence="7 9" id="KW-0030">Aminoacyl-tRNA synthetase</keyword>
<evidence type="ECO:0000256" key="6">
    <source>
        <dbReference type="ARBA" id="ARBA00022917"/>
    </source>
</evidence>
<evidence type="ECO:0000256" key="9">
    <source>
        <dbReference type="RuleBase" id="RU363037"/>
    </source>
</evidence>
<protein>
    <recommendedName>
        <fullName evidence="2">glutamate--tRNA ligase</fullName>
        <ecNumber evidence="2">6.1.1.17</ecNumber>
    </recommendedName>
    <alternativeName>
        <fullName evidence="8">Glutamyl-tRNA synthetase</fullName>
    </alternativeName>
</protein>
<dbReference type="InterPro" id="IPR000924">
    <property type="entry name" value="Glu/Gln-tRNA-synth"/>
</dbReference>
<dbReference type="GO" id="GO:0005524">
    <property type="term" value="F:ATP binding"/>
    <property type="evidence" value="ECO:0007669"/>
    <property type="project" value="UniProtKB-KW"/>
</dbReference>
<evidence type="ECO:0000256" key="2">
    <source>
        <dbReference type="ARBA" id="ARBA00012835"/>
    </source>
</evidence>
<dbReference type="SUPFAM" id="SSF48163">
    <property type="entry name" value="An anticodon-binding domain of class I aminoacyl-tRNA synthetases"/>
    <property type="match status" value="1"/>
</dbReference>
<dbReference type="GO" id="GO:0006424">
    <property type="term" value="P:glutamyl-tRNA aminoacylation"/>
    <property type="evidence" value="ECO:0007669"/>
    <property type="project" value="InterPro"/>
</dbReference>
<name>A0A5C3MU22_9AGAM</name>
<dbReference type="CDD" id="cd00808">
    <property type="entry name" value="GluRS_core"/>
    <property type="match status" value="1"/>
</dbReference>
<evidence type="ECO:0000256" key="3">
    <source>
        <dbReference type="ARBA" id="ARBA00022598"/>
    </source>
</evidence>
<dbReference type="InterPro" id="IPR049940">
    <property type="entry name" value="GluQ/Sye"/>
</dbReference>
<evidence type="ECO:0000256" key="10">
    <source>
        <dbReference type="SAM" id="MobiDB-lite"/>
    </source>
</evidence>
<evidence type="ECO:0000256" key="4">
    <source>
        <dbReference type="ARBA" id="ARBA00022741"/>
    </source>
</evidence>
<feature type="domain" description="Glutamyl/glutaminyl-tRNA synthetase class Ib catalytic" evidence="11">
    <location>
        <begin position="2"/>
        <end position="289"/>
    </location>
</feature>
<keyword evidence="6 9" id="KW-0648">Protein biosynthesis</keyword>
<proteinExistence type="inferred from homology"/>
<dbReference type="OrthoDB" id="428822at2759"/>
<comment type="similarity">
    <text evidence="1">Belongs to the class-I aminoacyl-tRNA synthetase family. Glutamate--tRNA ligase type 1 subfamily.</text>
</comment>
<dbReference type="EC" id="6.1.1.17" evidence="2"/>
<dbReference type="GO" id="GO:0000049">
    <property type="term" value="F:tRNA binding"/>
    <property type="evidence" value="ECO:0007669"/>
    <property type="project" value="InterPro"/>
</dbReference>
<dbReference type="STRING" id="5364.A0A5C3MU22"/>
<dbReference type="SUPFAM" id="SSF52374">
    <property type="entry name" value="Nucleotidylyl transferase"/>
    <property type="match status" value="1"/>
</dbReference>
<dbReference type="InterPro" id="IPR020751">
    <property type="entry name" value="aa-tRNA-synth_I_codon-bd_sub2"/>
</dbReference>
<dbReference type="PANTHER" id="PTHR43311">
    <property type="entry name" value="GLUTAMATE--TRNA LIGASE"/>
    <property type="match status" value="1"/>
</dbReference>
<dbReference type="InterPro" id="IPR004527">
    <property type="entry name" value="Glu-tRNA-ligase_bac/mito"/>
</dbReference>
<dbReference type="InterPro" id="IPR033910">
    <property type="entry name" value="GluRS_core"/>
</dbReference>
<dbReference type="InterPro" id="IPR045462">
    <property type="entry name" value="aa-tRNA-synth_I_cd-bd"/>
</dbReference>
<evidence type="ECO:0000256" key="5">
    <source>
        <dbReference type="ARBA" id="ARBA00022840"/>
    </source>
</evidence>
<dbReference type="Gene3D" id="1.10.10.350">
    <property type="match status" value="1"/>
</dbReference>
<evidence type="ECO:0000259" key="12">
    <source>
        <dbReference type="Pfam" id="PF19269"/>
    </source>
</evidence>
<keyword evidence="5 9" id="KW-0067">ATP-binding</keyword>
<dbReference type="InterPro" id="IPR008925">
    <property type="entry name" value="aa_tRNA-synth_I_cd-bd_sf"/>
</dbReference>
<dbReference type="HAMAP" id="MF_00022">
    <property type="entry name" value="Glu_tRNA_synth_type1"/>
    <property type="match status" value="1"/>
</dbReference>
<dbReference type="PROSITE" id="PS00178">
    <property type="entry name" value="AA_TRNA_LIGASE_I"/>
    <property type="match status" value="1"/>
</dbReference>
<dbReference type="GO" id="GO:0004818">
    <property type="term" value="F:glutamate-tRNA ligase activity"/>
    <property type="evidence" value="ECO:0007669"/>
    <property type="project" value="UniProtKB-EC"/>
</dbReference>
<dbReference type="InterPro" id="IPR014729">
    <property type="entry name" value="Rossmann-like_a/b/a_fold"/>
</dbReference>
<dbReference type="NCBIfam" id="TIGR00464">
    <property type="entry name" value="gltX_bact"/>
    <property type="match status" value="1"/>
</dbReference>
<evidence type="ECO:0000313" key="13">
    <source>
        <dbReference type="EMBL" id="TFK47966.1"/>
    </source>
</evidence>
<dbReference type="EMBL" id="ML213521">
    <property type="protein sequence ID" value="TFK47966.1"/>
    <property type="molecule type" value="Genomic_DNA"/>
</dbReference>
<feature type="compositionally biased region" description="Polar residues" evidence="10">
    <location>
        <begin position="291"/>
        <end position="307"/>
    </location>
</feature>
<dbReference type="Proteomes" id="UP000305948">
    <property type="component" value="Unassembled WGS sequence"/>
</dbReference>
<keyword evidence="14" id="KW-1185">Reference proteome</keyword>
<evidence type="ECO:0000313" key="14">
    <source>
        <dbReference type="Proteomes" id="UP000305948"/>
    </source>
</evidence>
<evidence type="ECO:0000256" key="8">
    <source>
        <dbReference type="ARBA" id="ARBA00030865"/>
    </source>
</evidence>
<reference evidence="13 14" key="1">
    <citation type="journal article" date="2019" name="Nat. Ecol. Evol.">
        <title>Megaphylogeny resolves global patterns of mushroom evolution.</title>
        <authorList>
            <person name="Varga T."/>
            <person name="Krizsan K."/>
            <person name="Foldi C."/>
            <person name="Dima B."/>
            <person name="Sanchez-Garcia M."/>
            <person name="Sanchez-Ramirez S."/>
            <person name="Szollosi G.J."/>
            <person name="Szarkandi J.G."/>
            <person name="Papp V."/>
            <person name="Albert L."/>
            <person name="Andreopoulos W."/>
            <person name="Angelini C."/>
            <person name="Antonin V."/>
            <person name="Barry K.W."/>
            <person name="Bougher N.L."/>
            <person name="Buchanan P."/>
            <person name="Buyck B."/>
            <person name="Bense V."/>
            <person name="Catcheside P."/>
            <person name="Chovatia M."/>
            <person name="Cooper J."/>
            <person name="Damon W."/>
            <person name="Desjardin D."/>
            <person name="Finy P."/>
            <person name="Geml J."/>
            <person name="Haridas S."/>
            <person name="Hughes K."/>
            <person name="Justo A."/>
            <person name="Karasinski D."/>
            <person name="Kautmanova I."/>
            <person name="Kiss B."/>
            <person name="Kocsube S."/>
            <person name="Kotiranta H."/>
            <person name="LaButti K.M."/>
            <person name="Lechner B.E."/>
            <person name="Liimatainen K."/>
            <person name="Lipzen A."/>
            <person name="Lukacs Z."/>
            <person name="Mihaltcheva S."/>
            <person name="Morgado L.N."/>
            <person name="Niskanen T."/>
            <person name="Noordeloos M.E."/>
            <person name="Ohm R.A."/>
            <person name="Ortiz-Santana B."/>
            <person name="Ovrebo C."/>
            <person name="Racz N."/>
            <person name="Riley R."/>
            <person name="Savchenko A."/>
            <person name="Shiryaev A."/>
            <person name="Soop K."/>
            <person name="Spirin V."/>
            <person name="Szebenyi C."/>
            <person name="Tomsovsky M."/>
            <person name="Tulloss R.E."/>
            <person name="Uehling J."/>
            <person name="Grigoriev I.V."/>
            <person name="Vagvolgyi C."/>
            <person name="Papp T."/>
            <person name="Martin F.M."/>
            <person name="Miettinen O."/>
            <person name="Hibbett D.S."/>
            <person name="Nagy L.G."/>
        </authorList>
    </citation>
    <scope>NUCLEOTIDE SEQUENCE [LARGE SCALE GENOMIC DNA]</scope>
    <source>
        <strain evidence="13 14">OMC1185</strain>
    </source>
</reference>
<dbReference type="Pfam" id="PF00749">
    <property type="entry name" value="tRNA-synt_1c"/>
    <property type="match status" value="1"/>
</dbReference>
<sequence>MVLLRFAPSPTGFLHLGGLRTALYNYLYARKHGGKWILRVEDTDATRYVPGSVENIQESLNWAGLEYDYGPGKGGPHGPYVQSERLDLYRSYSKKLLDLGHAYRCFCSGDKLNATRERLARSGSNETYDKTCLHLTDEEVARRVRAGEKHAIRLNDSTMPKRPAGHDIVFGTWKENHGSLPTDPILIKSDLFPTYHLASVVDDHEMGITHVLRGEEWLPSLPLHLDLYACLSLPPPEFAHIPILLNADGTKMSKRSGDTQVIDYMKQGYEPGAVLNWLALAGWGVKHEQTSDPSTPPTSEHAQSGGEQKSEDNIAPDSRSIMTLPELIEKFDLHTLTHRRSILDPVKLGRINRQHLLRKISAPEGRESMVDKLYDYLKQTYPDSEYTTKDYVRRLIPIMNIGTFEKVKDHLPIFFTEPGLHTPEAQELVHSMSNATYKEVAQKLIRVVENPDLIWERDQLEIEMRATGRDGPWRTRVIMTVMRHALTGMMTGPSVADIMHLLGRERTLHRLQTASQQDVVKSWRSWHGKSQHAKLPSR</sequence>
<organism evidence="13 14">
    <name type="scientific">Heliocybe sulcata</name>
    <dbReference type="NCBI Taxonomy" id="5364"/>
    <lineage>
        <taxon>Eukaryota</taxon>
        <taxon>Fungi</taxon>
        <taxon>Dikarya</taxon>
        <taxon>Basidiomycota</taxon>
        <taxon>Agaricomycotina</taxon>
        <taxon>Agaricomycetes</taxon>
        <taxon>Gloeophyllales</taxon>
        <taxon>Gloeophyllaceae</taxon>
        <taxon>Heliocybe</taxon>
    </lineage>
</organism>
<keyword evidence="3 9" id="KW-0436">Ligase</keyword>
<gene>
    <name evidence="13" type="ORF">OE88DRAFT_1664942</name>
</gene>
<accession>A0A5C3MU22</accession>
<evidence type="ECO:0000256" key="7">
    <source>
        <dbReference type="ARBA" id="ARBA00023146"/>
    </source>
</evidence>
<feature type="domain" description="Aminoacyl-tRNA synthetase class I anticodon-binding" evidence="12">
    <location>
        <begin position="375"/>
        <end position="514"/>
    </location>
</feature>
<evidence type="ECO:0000256" key="1">
    <source>
        <dbReference type="ARBA" id="ARBA00007894"/>
    </source>
</evidence>
<dbReference type="Gene3D" id="3.40.50.620">
    <property type="entry name" value="HUPs"/>
    <property type="match status" value="1"/>
</dbReference>
<dbReference type="AlphaFoldDB" id="A0A5C3MU22"/>